<dbReference type="AlphaFoldDB" id="A0A8S3YZ47"/>
<name>A0A8S3YZ47_9EUPU</name>
<proteinExistence type="predicted"/>
<feature type="domain" description="ZSWIM3 N-terminal" evidence="1">
    <location>
        <begin position="8"/>
        <end position="111"/>
    </location>
</feature>
<dbReference type="PANTHER" id="PTHR47086:SF4">
    <property type="entry name" value="BTB DOMAIN-CONTAINING PROTEIN"/>
    <property type="match status" value="1"/>
</dbReference>
<dbReference type="InterPro" id="IPR040854">
    <property type="entry name" value="ZSWIM9"/>
</dbReference>
<comment type="caution">
    <text evidence="2">The sequence shown here is derived from an EMBL/GenBank/DDBJ whole genome shotgun (WGS) entry which is preliminary data.</text>
</comment>
<dbReference type="InterPro" id="IPR048325">
    <property type="entry name" value="ZSWIM3_N"/>
</dbReference>
<evidence type="ECO:0000259" key="1">
    <source>
        <dbReference type="Pfam" id="PF21599"/>
    </source>
</evidence>
<evidence type="ECO:0000313" key="2">
    <source>
        <dbReference type="EMBL" id="CAG5120965.1"/>
    </source>
</evidence>
<dbReference type="Pfam" id="PF21599">
    <property type="entry name" value="ZSWIM3_N"/>
    <property type="match status" value="1"/>
</dbReference>
<sequence length="201" mass="23048">MQTDAELHVGDSFDDFSSLKWAVEMFEKSQKSNYWIRDCRTIEAAQKKGIKRTMKESLIYYNLTWACVKGGRSYDESIRSPRGDCGSCVKVAVSKDGQSLVVKDICTKHNHDTSQETFERLPKQKRLSTDNIQKITKVKREKKDKVLKNPARKIIQRNLVKKAGKVTKIKKFGSNNISGSKKYLARPRSLQDFVDNLRLNG</sequence>
<gene>
    <name evidence="2" type="ORF">CUNI_LOCUS6523</name>
</gene>
<accession>A0A8S3YZ47</accession>
<dbReference type="OrthoDB" id="92090at2759"/>
<dbReference type="PANTHER" id="PTHR47086">
    <property type="entry name" value="BTB DOMAIN-CONTAINING PROTEIN"/>
    <property type="match status" value="1"/>
</dbReference>
<feature type="non-terminal residue" evidence="2">
    <location>
        <position position="201"/>
    </location>
</feature>
<dbReference type="Proteomes" id="UP000678393">
    <property type="component" value="Unassembled WGS sequence"/>
</dbReference>
<organism evidence="2 3">
    <name type="scientific">Candidula unifasciata</name>
    <dbReference type="NCBI Taxonomy" id="100452"/>
    <lineage>
        <taxon>Eukaryota</taxon>
        <taxon>Metazoa</taxon>
        <taxon>Spiralia</taxon>
        <taxon>Lophotrochozoa</taxon>
        <taxon>Mollusca</taxon>
        <taxon>Gastropoda</taxon>
        <taxon>Heterobranchia</taxon>
        <taxon>Euthyneura</taxon>
        <taxon>Panpulmonata</taxon>
        <taxon>Eupulmonata</taxon>
        <taxon>Stylommatophora</taxon>
        <taxon>Helicina</taxon>
        <taxon>Helicoidea</taxon>
        <taxon>Geomitridae</taxon>
        <taxon>Candidula</taxon>
    </lineage>
</organism>
<protein>
    <recommendedName>
        <fullName evidence="1">ZSWIM3 N-terminal domain-containing protein</fullName>
    </recommendedName>
</protein>
<dbReference type="EMBL" id="CAJHNH020001001">
    <property type="protein sequence ID" value="CAG5120965.1"/>
    <property type="molecule type" value="Genomic_DNA"/>
</dbReference>
<evidence type="ECO:0000313" key="3">
    <source>
        <dbReference type="Proteomes" id="UP000678393"/>
    </source>
</evidence>
<reference evidence="2" key="1">
    <citation type="submission" date="2021-04" db="EMBL/GenBank/DDBJ databases">
        <authorList>
            <consortium name="Molecular Ecology Group"/>
        </authorList>
    </citation>
    <scope>NUCLEOTIDE SEQUENCE</scope>
</reference>
<keyword evidence="3" id="KW-1185">Reference proteome</keyword>